<dbReference type="Gene3D" id="3.40.50.620">
    <property type="entry name" value="HUPs"/>
    <property type="match status" value="1"/>
</dbReference>
<evidence type="ECO:0000259" key="1">
    <source>
        <dbReference type="Pfam" id="PF02698"/>
    </source>
</evidence>
<dbReference type="InterPro" id="IPR051599">
    <property type="entry name" value="Cell_Envelope_Assoc"/>
</dbReference>
<dbReference type="EMBL" id="CP071250">
    <property type="protein sequence ID" value="UUF07367.1"/>
    <property type="molecule type" value="Genomic_DNA"/>
</dbReference>
<gene>
    <name evidence="2" type="ORF">J0J70_06900</name>
</gene>
<dbReference type="PANTHER" id="PTHR30336">
    <property type="entry name" value="INNER MEMBRANE PROTEIN, PROBABLE PERMEASE"/>
    <property type="match status" value="1"/>
</dbReference>
<accession>A0A9Q9CMK6</accession>
<evidence type="ECO:0000313" key="2">
    <source>
        <dbReference type="EMBL" id="UUF07367.1"/>
    </source>
</evidence>
<dbReference type="Pfam" id="PF02698">
    <property type="entry name" value="DUF218"/>
    <property type="match status" value="1"/>
</dbReference>
<reference evidence="2" key="1">
    <citation type="submission" date="2021-03" db="EMBL/GenBank/DDBJ databases">
        <title>Comparative Genomics and Metabolomics in the genus Turicibacter.</title>
        <authorList>
            <person name="Maki J."/>
            <person name="Looft T."/>
        </authorList>
    </citation>
    <scope>NUCLEOTIDE SEQUENCE</scope>
    <source>
        <strain evidence="2">ISU324</strain>
    </source>
</reference>
<dbReference type="CDD" id="cd06259">
    <property type="entry name" value="YdcF-like"/>
    <property type="match status" value="1"/>
</dbReference>
<dbReference type="AlphaFoldDB" id="A0A9Q9CMK6"/>
<organism evidence="2 3">
    <name type="scientific">Turicibacter bilis</name>
    <dbReference type="NCBI Taxonomy" id="2735723"/>
    <lineage>
        <taxon>Bacteria</taxon>
        <taxon>Bacillati</taxon>
        <taxon>Bacillota</taxon>
        <taxon>Erysipelotrichia</taxon>
        <taxon>Erysipelotrichales</taxon>
        <taxon>Turicibacteraceae</taxon>
        <taxon>Turicibacter</taxon>
    </lineage>
</organism>
<feature type="domain" description="DUF218" evidence="1">
    <location>
        <begin position="32"/>
        <end position="164"/>
    </location>
</feature>
<sequence length="183" mass="20976">MVGVVTVLVIYLVGMHLQMNQSLKQKLTPDIDYILILGSSLRSNHVTQTLRSRLEKGAELLKEHPQLMVVVTGGKGSETLPPEAHLMQKVLIEEYGIEKERIIMEDQAHNTFENLILSKPLLPNHKIAIVTNEFHSIRTSFLAKRIGMDHMIIGAPSPIPKRYKWELREHLAIVKSWIFDRER</sequence>
<proteinExistence type="predicted"/>
<dbReference type="InterPro" id="IPR003848">
    <property type="entry name" value="DUF218"/>
</dbReference>
<evidence type="ECO:0000313" key="3">
    <source>
        <dbReference type="Proteomes" id="UP001058072"/>
    </source>
</evidence>
<dbReference type="RefSeq" id="WP_212724541.1">
    <property type="nucleotide sequence ID" value="NZ_CP071250.1"/>
</dbReference>
<dbReference type="PANTHER" id="PTHR30336:SF4">
    <property type="entry name" value="ENVELOPE BIOGENESIS FACTOR ELYC"/>
    <property type="match status" value="1"/>
</dbReference>
<name>A0A9Q9CMK6_9FIRM</name>
<dbReference type="Proteomes" id="UP001058072">
    <property type="component" value="Chromosome"/>
</dbReference>
<dbReference type="GO" id="GO:0005886">
    <property type="term" value="C:plasma membrane"/>
    <property type="evidence" value="ECO:0007669"/>
    <property type="project" value="TreeGrafter"/>
</dbReference>
<dbReference type="GO" id="GO:0000270">
    <property type="term" value="P:peptidoglycan metabolic process"/>
    <property type="evidence" value="ECO:0007669"/>
    <property type="project" value="TreeGrafter"/>
</dbReference>
<dbReference type="GO" id="GO:0043164">
    <property type="term" value="P:Gram-negative-bacterium-type cell wall biogenesis"/>
    <property type="evidence" value="ECO:0007669"/>
    <property type="project" value="TreeGrafter"/>
</dbReference>
<dbReference type="InterPro" id="IPR014729">
    <property type="entry name" value="Rossmann-like_a/b/a_fold"/>
</dbReference>
<protein>
    <submittedName>
        <fullName evidence="2">YdcF family protein</fullName>
    </submittedName>
</protein>